<dbReference type="Proteomes" id="UP000426027">
    <property type="component" value="Chromosome"/>
</dbReference>
<name>A0A6I6G7A3_9BACT</name>
<dbReference type="KEGG" id="fls:GLV81_11055"/>
<dbReference type="RefSeq" id="WP_157478919.1">
    <property type="nucleotide sequence ID" value="NZ_CP046566.1"/>
</dbReference>
<dbReference type="EMBL" id="CP046566">
    <property type="protein sequence ID" value="QGW28566.1"/>
    <property type="molecule type" value="Genomic_DNA"/>
</dbReference>
<protein>
    <submittedName>
        <fullName evidence="1">Uncharacterized protein</fullName>
    </submittedName>
</protein>
<reference evidence="1 2" key="1">
    <citation type="submission" date="2019-11" db="EMBL/GenBank/DDBJ databases">
        <authorList>
            <person name="Im W.T."/>
        </authorList>
    </citation>
    <scope>NUCLEOTIDE SEQUENCE [LARGE SCALE GENOMIC DNA]</scope>
    <source>
        <strain evidence="1 2">SB-02</strain>
    </source>
</reference>
<sequence length="187" mass="21466">MNSSIGHIANHKTTNEQGLILGEISFHGVGWQAQFSYDDKIEIDVIKLSELDIGELKSDYETLSRLLRDINSTIQQTRELASEILCNFIEEVGADIDLETLQNALNKLVDRIAIEDNWNVGQKLGESIYELICLQKIDKTTEFELIKKLALLDKDFLHSCLDDEEYLQIKEVNDYINDKTKWWNTGS</sequence>
<evidence type="ECO:0000313" key="1">
    <source>
        <dbReference type="EMBL" id="QGW28566.1"/>
    </source>
</evidence>
<organism evidence="1 2">
    <name type="scientific">Phnomibacter ginsenosidimutans</name>
    <dbReference type="NCBI Taxonomy" id="2676868"/>
    <lineage>
        <taxon>Bacteria</taxon>
        <taxon>Pseudomonadati</taxon>
        <taxon>Bacteroidota</taxon>
        <taxon>Chitinophagia</taxon>
        <taxon>Chitinophagales</taxon>
        <taxon>Chitinophagaceae</taxon>
        <taxon>Phnomibacter</taxon>
    </lineage>
</organism>
<dbReference type="AlphaFoldDB" id="A0A6I6G7A3"/>
<proteinExistence type="predicted"/>
<keyword evidence="2" id="KW-1185">Reference proteome</keyword>
<accession>A0A6I6G7A3</accession>
<evidence type="ECO:0000313" key="2">
    <source>
        <dbReference type="Proteomes" id="UP000426027"/>
    </source>
</evidence>
<gene>
    <name evidence="1" type="ORF">GLV81_11055</name>
</gene>